<gene>
    <name evidence="1" type="ORF">COY20_00145</name>
</gene>
<dbReference type="Proteomes" id="UP000229336">
    <property type="component" value="Unassembled WGS sequence"/>
</dbReference>
<sequence length="346" mass="38751">MSQIDLSPAPTDLKFVVKEVPQIRQAGELRVWHDDSGHILQLLTVPDLNGRLVCLPQYRSNLAIGGEVPEDLKKRGVDNFCEAVVDDKTSAYFQKALTRLPVILAVQATFNMDVRPNLDEFPEAFPTPVIGIEGPPWSGKTFFLLTEALLNDDQLFGIRDFDPFGIESLSNCLADVQAIGRDNPDYFKKSMHRTVEAIQGVYTQKRKNGQILDTSQVTLAAKLNALLDEYRGGNHRYHYLLDLPGVGSKSAPPHIFQLLKFSLPTIDITEALKDDTDLAETIKPDVKIPLEKKFSHSVASAVAYFIHLRRKILNPNDQVEGYSLLNQALTKNYFRHATALKLTKRG</sequence>
<dbReference type="AlphaFoldDB" id="A0A2M7TV57"/>
<accession>A0A2M7TV57</accession>
<proteinExistence type="predicted"/>
<protein>
    <submittedName>
        <fullName evidence="1">Uncharacterized protein</fullName>
    </submittedName>
</protein>
<evidence type="ECO:0000313" key="1">
    <source>
        <dbReference type="EMBL" id="PIZ61482.1"/>
    </source>
</evidence>
<reference evidence="2" key="1">
    <citation type="submission" date="2017-09" db="EMBL/GenBank/DDBJ databases">
        <title>Depth-based differentiation of microbial function through sediment-hosted aquifers and enrichment of novel symbionts in the deep terrestrial subsurface.</title>
        <authorList>
            <person name="Probst A.J."/>
            <person name="Ladd B."/>
            <person name="Jarett J.K."/>
            <person name="Geller-Mcgrath D.E."/>
            <person name="Sieber C.M.K."/>
            <person name="Emerson J.B."/>
            <person name="Anantharaman K."/>
            <person name="Thomas B.C."/>
            <person name="Malmstrom R."/>
            <person name="Stieglmeier M."/>
            <person name="Klingl A."/>
            <person name="Woyke T."/>
            <person name="Ryan C.M."/>
            <person name="Banfield J.F."/>
        </authorList>
    </citation>
    <scope>NUCLEOTIDE SEQUENCE [LARGE SCALE GENOMIC DNA]</scope>
</reference>
<evidence type="ECO:0000313" key="2">
    <source>
        <dbReference type="Proteomes" id="UP000229336"/>
    </source>
</evidence>
<organism evidence="1 2">
    <name type="scientific">Candidatus Shapirobacteria bacterium CG_4_10_14_0_2_um_filter_40_12</name>
    <dbReference type="NCBI Taxonomy" id="1974871"/>
    <lineage>
        <taxon>Bacteria</taxon>
        <taxon>Candidatus Shapironibacteriota</taxon>
    </lineage>
</organism>
<comment type="caution">
    <text evidence="1">The sequence shown here is derived from an EMBL/GenBank/DDBJ whole genome shotgun (WGS) entry which is preliminary data.</text>
</comment>
<dbReference type="EMBL" id="PFNX01000005">
    <property type="protein sequence ID" value="PIZ61482.1"/>
    <property type="molecule type" value="Genomic_DNA"/>
</dbReference>
<name>A0A2M7TV57_9BACT</name>